<organism evidence="10 11">
    <name type="scientific">Patellaria atrata CBS 101060</name>
    <dbReference type="NCBI Taxonomy" id="1346257"/>
    <lineage>
        <taxon>Eukaryota</taxon>
        <taxon>Fungi</taxon>
        <taxon>Dikarya</taxon>
        <taxon>Ascomycota</taxon>
        <taxon>Pezizomycotina</taxon>
        <taxon>Dothideomycetes</taxon>
        <taxon>Dothideomycetes incertae sedis</taxon>
        <taxon>Patellariales</taxon>
        <taxon>Patellariaceae</taxon>
        <taxon>Patellaria</taxon>
    </lineage>
</organism>
<evidence type="ECO:0000256" key="5">
    <source>
        <dbReference type="PROSITE-ProRule" id="PRU00176"/>
    </source>
</evidence>
<feature type="domain" description="G-patch" evidence="9">
    <location>
        <begin position="609"/>
        <end position="655"/>
    </location>
</feature>
<sequence>DNRRSPPRGPNLDDRNDRRDWRAARNRDNSSFDDYDRGRQRSPFRDQHPRYRDRDREDYHSPRRGSRSRTHSPRSDHREYGDNRTNKPSRELILEKLPMDYTAEDIKHDLHQYYQLDNLEDVRVICNKSTGQSKGYGFIRFPDIESSTAFLENNGHQLSIPPRNSVNESTRSFEIFIDFCKERVSRGKGPADTEFFCPRCNELNYSRRNNCFNCGLPRPAAGYMRTSQLPEIDFTGDKDAASESHPTQFLLVRSLEPNVTTEILSKGVQKLYKQKSSENSQSSSSKSGGKIVSTTSTANLGAQEGSIHRVMLVRDRQSNESWRYGFAEFFTVQDATAALVKYNALDKFTISSKPVMLSYIHPGVFIPVLGVVHPEEEKFQFAAATNPAQKLVYRDERAFVDVLEVQSEPPDMKPKSTSLVNKPDSGIPLTGNVDDMDKVVEPKPKKRKAEAGSSASNKKFAPIQLQIWQQRSSANKLDSTANPMQKPAEPSNNSGDDPAATSTEESFIDWTKMCCRLCSRQFKTETALTSHEKESQLHRDNLKNEDLKTKARTLLKRANQSTIETPEYRDRAKERRVAFNQPKKPVVPQPDSTSHASPPKKEEEPEPTPISKGASLLSKMGYSAGSGLGREGTGSVVPIEINLYASGVGLGASGGKLGDAIEEGARNTTGDYNAYIEKKKRERYAELSGQHEEK</sequence>
<feature type="region of interest" description="Disordered" evidence="6">
    <location>
        <begin position="407"/>
        <end position="504"/>
    </location>
</feature>
<feature type="compositionally biased region" description="Basic and acidic residues" evidence="6">
    <location>
        <begin position="530"/>
        <end position="549"/>
    </location>
</feature>
<feature type="compositionally biased region" description="Polar residues" evidence="6">
    <location>
        <begin position="490"/>
        <end position="504"/>
    </location>
</feature>
<feature type="compositionally biased region" description="Basic and acidic residues" evidence="6">
    <location>
        <begin position="73"/>
        <end position="90"/>
    </location>
</feature>
<feature type="region of interest" description="Disordered" evidence="6">
    <location>
        <begin position="1"/>
        <end position="90"/>
    </location>
</feature>
<evidence type="ECO:0000256" key="3">
    <source>
        <dbReference type="ARBA" id="ARBA00023242"/>
    </source>
</evidence>
<keyword evidence="11" id="KW-1185">Reference proteome</keyword>
<feature type="compositionally biased region" description="Basic residues" evidence="6">
    <location>
        <begin position="62"/>
        <end position="72"/>
    </location>
</feature>
<dbReference type="PROSITE" id="PS50102">
    <property type="entry name" value="RRM"/>
    <property type="match status" value="2"/>
</dbReference>
<gene>
    <name evidence="10" type="ORF">M501DRAFT_933453</name>
</gene>
<dbReference type="GO" id="GO:0005634">
    <property type="term" value="C:nucleus"/>
    <property type="evidence" value="ECO:0007669"/>
    <property type="project" value="UniProtKB-SubCell"/>
</dbReference>
<dbReference type="SUPFAM" id="SSF90209">
    <property type="entry name" value="Ran binding protein zinc finger-like"/>
    <property type="match status" value="1"/>
</dbReference>
<dbReference type="AlphaFoldDB" id="A0A9P4SAI6"/>
<reference evidence="10" key="1">
    <citation type="journal article" date="2020" name="Stud. Mycol.">
        <title>101 Dothideomycetes genomes: a test case for predicting lifestyles and emergence of pathogens.</title>
        <authorList>
            <person name="Haridas S."/>
            <person name="Albert R."/>
            <person name="Binder M."/>
            <person name="Bloem J."/>
            <person name="Labutti K."/>
            <person name="Salamov A."/>
            <person name="Andreopoulos B."/>
            <person name="Baker S."/>
            <person name="Barry K."/>
            <person name="Bills G."/>
            <person name="Bluhm B."/>
            <person name="Cannon C."/>
            <person name="Castanera R."/>
            <person name="Culley D."/>
            <person name="Daum C."/>
            <person name="Ezra D."/>
            <person name="Gonzalez J."/>
            <person name="Henrissat B."/>
            <person name="Kuo A."/>
            <person name="Liang C."/>
            <person name="Lipzen A."/>
            <person name="Lutzoni F."/>
            <person name="Magnuson J."/>
            <person name="Mondo S."/>
            <person name="Nolan M."/>
            <person name="Ohm R."/>
            <person name="Pangilinan J."/>
            <person name="Park H.-J."/>
            <person name="Ramirez L."/>
            <person name="Alfaro M."/>
            <person name="Sun H."/>
            <person name="Tritt A."/>
            <person name="Yoshinaga Y."/>
            <person name="Zwiers L.-H."/>
            <person name="Turgeon B."/>
            <person name="Goodwin S."/>
            <person name="Spatafora J."/>
            <person name="Crous P."/>
            <person name="Grigoriev I."/>
        </authorList>
    </citation>
    <scope>NUCLEOTIDE SEQUENCE</scope>
    <source>
        <strain evidence="10">CBS 101060</strain>
    </source>
</reference>
<dbReference type="OrthoDB" id="29221at2759"/>
<evidence type="ECO:0000259" key="7">
    <source>
        <dbReference type="PROSITE" id="PS50102"/>
    </source>
</evidence>
<name>A0A9P4SAI6_9PEZI</name>
<evidence type="ECO:0000259" key="8">
    <source>
        <dbReference type="PROSITE" id="PS50157"/>
    </source>
</evidence>
<dbReference type="Pfam" id="PF01585">
    <property type="entry name" value="G-patch"/>
    <property type="match status" value="1"/>
</dbReference>
<evidence type="ECO:0008006" key="12">
    <source>
        <dbReference type="Google" id="ProtNLM"/>
    </source>
</evidence>
<dbReference type="InterPro" id="IPR035979">
    <property type="entry name" value="RBD_domain_sf"/>
</dbReference>
<feature type="domain" description="RRM" evidence="7">
    <location>
        <begin position="248"/>
        <end position="362"/>
    </location>
</feature>
<dbReference type="InterPro" id="IPR036443">
    <property type="entry name" value="Znf_RanBP2_sf"/>
</dbReference>
<evidence type="ECO:0000313" key="10">
    <source>
        <dbReference type="EMBL" id="KAF2839116.1"/>
    </source>
</evidence>
<dbReference type="GO" id="GO:0008270">
    <property type="term" value="F:zinc ion binding"/>
    <property type="evidence" value="ECO:0007669"/>
    <property type="project" value="UniProtKB-KW"/>
</dbReference>
<dbReference type="SMART" id="SM00360">
    <property type="entry name" value="RRM"/>
    <property type="match status" value="2"/>
</dbReference>
<dbReference type="Gene3D" id="3.30.70.330">
    <property type="match status" value="2"/>
</dbReference>
<accession>A0A9P4SAI6</accession>
<dbReference type="SUPFAM" id="SSF54928">
    <property type="entry name" value="RNA-binding domain, RBD"/>
    <property type="match status" value="1"/>
</dbReference>
<dbReference type="InterPro" id="IPR000467">
    <property type="entry name" value="G_patch_dom"/>
</dbReference>
<evidence type="ECO:0000256" key="6">
    <source>
        <dbReference type="SAM" id="MobiDB-lite"/>
    </source>
</evidence>
<dbReference type="GO" id="GO:0003723">
    <property type="term" value="F:RNA binding"/>
    <property type="evidence" value="ECO:0007669"/>
    <property type="project" value="UniProtKB-UniRule"/>
</dbReference>
<dbReference type="InterPro" id="IPR013087">
    <property type="entry name" value="Znf_C2H2_type"/>
</dbReference>
<evidence type="ECO:0000259" key="9">
    <source>
        <dbReference type="PROSITE" id="PS50174"/>
    </source>
</evidence>
<feature type="domain" description="RRM" evidence="7">
    <location>
        <begin position="90"/>
        <end position="182"/>
    </location>
</feature>
<keyword evidence="3" id="KW-0539">Nucleus</keyword>
<keyword evidence="4" id="KW-0479">Metal-binding</keyword>
<evidence type="ECO:0000256" key="2">
    <source>
        <dbReference type="ARBA" id="ARBA00022884"/>
    </source>
</evidence>
<feature type="domain" description="C2H2-type" evidence="8">
    <location>
        <begin position="513"/>
        <end position="543"/>
    </location>
</feature>
<dbReference type="SMART" id="SM00443">
    <property type="entry name" value="G_patch"/>
    <property type="match status" value="1"/>
</dbReference>
<comment type="subcellular location">
    <subcellularLocation>
        <location evidence="1">Nucleus</location>
    </subcellularLocation>
</comment>
<feature type="non-terminal residue" evidence="10">
    <location>
        <position position="1"/>
    </location>
</feature>
<feature type="compositionally biased region" description="Polar residues" evidence="6">
    <location>
        <begin position="466"/>
        <end position="483"/>
    </location>
</feature>
<dbReference type="EMBL" id="MU006095">
    <property type="protein sequence ID" value="KAF2839116.1"/>
    <property type="molecule type" value="Genomic_DNA"/>
</dbReference>
<feature type="region of interest" description="Disordered" evidence="6">
    <location>
        <begin position="526"/>
        <end position="634"/>
    </location>
</feature>
<evidence type="ECO:0000256" key="1">
    <source>
        <dbReference type="ARBA" id="ARBA00004123"/>
    </source>
</evidence>
<dbReference type="PANTHER" id="PTHR13948">
    <property type="entry name" value="RNA-BINDING PROTEIN"/>
    <property type="match status" value="1"/>
</dbReference>
<dbReference type="Gene3D" id="4.10.1060.10">
    <property type="entry name" value="Zinc finger, RanBP2-type"/>
    <property type="match status" value="1"/>
</dbReference>
<keyword evidence="4" id="KW-0862">Zinc</keyword>
<dbReference type="Proteomes" id="UP000799429">
    <property type="component" value="Unassembled WGS sequence"/>
</dbReference>
<dbReference type="PROSITE" id="PS50174">
    <property type="entry name" value="G_PATCH"/>
    <property type="match status" value="1"/>
</dbReference>
<dbReference type="PANTHER" id="PTHR13948:SF3">
    <property type="entry name" value="FI21118P1"/>
    <property type="match status" value="1"/>
</dbReference>
<dbReference type="PROSITE" id="PS50157">
    <property type="entry name" value="ZINC_FINGER_C2H2_2"/>
    <property type="match status" value="1"/>
</dbReference>
<feature type="compositionally biased region" description="Basic and acidic residues" evidence="6">
    <location>
        <begin position="11"/>
        <end position="61"/>
    </location>
</feature>
<dbReference type="InterPro" id="IPR000504">
    <property type="entry name" value="RRM_dom"/>
</dbReference>
<dbReference type="Pfam" id="PF23217">
    <property type="entry name" value="DUF7066"/>
    <property type="match status" value="1"/>
</dbReference>
<evidence type="ECO:0000256" key="4">
    <source>
        <dbReference type="PROSITE-ProRule" id="PRU00042"/>
    </source>
</evidence>
<protein>
    <recommendedName>
        <fullName evidence="12">Rna-binding protein</fullName>
    </recommendedName>
</protein>
<keyword evidence="4" id="KW-0863">Zinc-finger</keyword>
<comment type="caution">
    <text evidence="10">The sequence shown here is derived from an EMBL/GenBank/DDBJ whole genome shotgun (WGS) entry which is preliminary data.</text>
</comment>
<dbReference type="InterPro" id="IPR055494">
    <property type="entry name" value="DUF7066"/>
</dbReference>
<evidence type="ECO:0000313" key="11">
    <source>
        <dbReference type="Proteomes" id="UP000799429"/>
    </source>
</evidence>
<feature type="compositionally biased region" description="Basic and acidic residues" evidence="6">
    <location>
        <begin position="566"/>
        <end position="577"/>
    </location>
</feature>
<dbReference type="Pfam" id="PF00076">
    <property type="entry name" value="RRM_1"/>
    <property type="match status" value="1"/>
</dbReference>
<keyword evidence="2 5" id="KW-0694">RNA-binding</keyword>
<dbReference type="GO" id="GO:0000398">
    <property type="term" value="P:mRNA splicing, via spliceosome"/>
    <property type="evidence" value="ECO:0007669"/>
    <property type="project" value="TreeGrafter"/>
</dbReference>
<proteinExistence type="predicted"/>
<dbReference type="InterPro" id="IPR012677">
    <property type="entry name" value="Nucleotide-bd_a/b_plait_sf"/>
</dbReference>